<proteinExistence type="predicted"/>
<evidence type="ECO:0000313" key="3">
    <source>
        <dbReference type="Proteomes" id="UP001228044"/>
    </source>
</evidence>
<gene>
    <name evidence="2" type="ORF">QWJ38_10810</name>
</gene>
<organism evidence="2 3">
    <name type="scientific">Roseateles violae</name>
    <dbReference type="NCBI Taxonomy" id="3058042"/>
    <lineage>
        <taxon>Bacteria</taxon>
        <taxon>Pseudomonadati</taxon>
        <taxon>Pseudomonadota</taxon>
        <taxon>Betaproteobacteria</taxon>
        <taxon>Burkholderiales</taxon>
        <taxon>Sphaerotilaceae</taxon>
        <taxon>Roseateles</taxon>
    </lineage>
</organism>
<dbReference type="Gene3D" id="3.40.50.1820">
    <property type="entry name" value="alpha/beta hydrolase"/>
    <property type="match status" value="1"/>
</dbReference>
<dbReference type="Pfam" id="PF12697">
    <property type="entry name" value="Abhydrolase_6"/>
    <property type="match status" value="1"/>
</dbReference>
<dbReference type="GO" id="GO:0016787">
    <property type="term" value="F:hydrolase activity"/>
    <property type="evidence" value="ECO:0007669"/>
    <property type="project" value="UniProtKB-KW"/>
</dbReference>
<keyword evidence="3" id="KW-1185">Reference proteome</keyword>
<dbReference type="InterPro" id="IPR050266">
    <property type="entry name" value="AB_hydrolase_sf"/>
</dbReference>
<dbReference type="Proteomes" id="UP001228044">
    <property type="component" value="Unassembled WGS sequence"/>
</dbReference>
<accession>A0ABT8DQY3</accession>
<name>A0ABT8DQY3_9BURK</name>
<dbReference type="PANTHER" id="PTHR43798:SF33">
    <property type="entry name" value="HYDROLASE, PUTATIVE (AFU_ORTHOLOGUE AFUA_2G14860)-RELATED"/>
    <property type="match status" value="1"/>
</dbReference>
<evidence type="ECO:0000313" key="2">
    <source>
        <dbReference type="EMBL" id="MDN3920769.1"/>
    </source>
</evidence>
<dbReference type="EMBL" id="JAUHHC010000003">
    <property type="protein sequence ID" value="MDN3920769.1"/>
    <property type="molecule type" value="Genomic_DNA"/>
</dbReference>
<dbReference type="InterPro" id="IPR000073">
    <property type="entry name" value="AB_hydrolase_1"/>
</dbReference>
<evidence type="ECO:0000259" key="1">
    <source>
        <dbReference type="Pfam" id="PF12697"/>
    </source>
</evidence>
<dbReference type="InterPro" id="IPR029058">
    <property type="entry name" value="AB_hydrolase_fold"/>
</dbReference>
<dbReference type="PANTHER" id="PTHR43798">
    <property type="entry name" value="MONOACYLGLYCEROL LIPASE"/>
    <property type="match status" value="1"/>
</dbReference>
<dbReference type="RefSeq" id="WP_290359093.1">
    <property type="nucleotide sequence ID" value="NZ_JAUHHC010000003.1"/>
</dbReference>
<protein>
    <submittedName>
        <fullName evidence="2">Alpha/beta hydrolase</fullName>
    </submittedName>
</protein>
<comment type="caution">
    <text evidence="2">The sequence shown here is derived from an EMBL/GenBank/DDBJ whole genome shotgun (WGS) entry which is preliminary data.</text>
</comment>
<sequence length="268" mass="29224">MLHRSDVVPSDDGVSIRYDLHGNGETTLIFVHGWCCDRHVWDCQADRLGASYRVVCLDLAGHGESGHDRKKFTVPAFAHDVIAVVRHLELKRVVLIGHSMAGGIIVEAARHLGAVVIGLVGVDTLWDVDKERSDDDVATFMIPFRADFAKAARGFVRSMFTATFDADRAEAIISAIVAVPALVGTEALESSMGNGRNLRAGLDEIRVPVALINSPHWQTTNVEGARRRGIDVKLLPGVGHFVMLDDSDALNQLLEGAVKRFVLASEYH</sequence>
<keyword evidence="2" id="KW-0378">Hydrolase</keyword>
<dbReference type="SUPFAM" id="SSF53474">
    <property type="entry name" value="alpha/beta-Hydrolases"/>
    <property type="match status" value="1"/>
</dbReference>
<reference evidence="2 3" key="1">
    <citation type="submission" date="2023-06" db="EMBL/GenBank/DDBJ databases">
        <title>Pelomonas sp. PFR6 16S ribosomal RNA gene Genome sequencing and assembly.</title>
        <authorList>
            <person name="Woo H."/>
        </authorList>
    </citation>
    <scope>NUCLEOTIDE SEQUENCE [LARGE SCALE GENOMIC DNA]</scope>
    <source>
        <strain evidence="2 3">PFR6</strain>
    </source>
</reference>
<feature type="domain" description="AB hydrolase-1" evidence="1">
    <location>
        <begin position="28"/>
        <end position="252"/>
    </location>
</feature>